<dbReference type="RefSeq" id="WP_175394290.1">
    <property type="nucleotide sequence ID" value="NZ_JABMCB010000142.1"/>
</dbReference>
<feature type="chain" id="PRO_5039700152" evidence="1">
    <location>
        <begin position="31"/>
        <end position="405"/>
    </location>
</feature>
<reference evidence="3 4" key="1">
    <citation type="submission" date="2020-05" db="EMBL/GenBank/DDBJ databases">
        <title>Genome Sequencing of Type Strains.</title>
        <authorList>
            <person name="Lemaire J.F."/>
            <person name="Inderbitzin P."/>
            <person name="Gregorio O.A."/>
            <person name="Collins S.B."/>
            <person name="Wespe N."/>
            <person name="Knight-Connoni V."/>
        </authorList>
    </citation>
    <scope>NUCLEOTIDE SEQUENCE [LARGE SCALE GENOMIC DNA]</scope>
    <source>
        <strain evidence="3 4">LMG 21957</strain>
    </source>
</reference>
<dbReference type="Gene3D" id="2.130.10.10">
    <property type="entry name" value="YVTN repeat-like/Quinoprotein amine dehydrogenase"/>
    <property type="match status" value="1"/>
</dbReference>
<protein>
    <submittedName>
        <fullName evidence="3">PQQ-binding-like beta-propeller repeat protein</fullName>
    </submittedName>
</protein>
<feature type="domain" description="Pyrrolo-quinoline quinone repeat" evidence="2">
    <location>
        <begin position="153"/>
        <end position="303"/>
    </location>
</feature>
<dbReference type="AlphaFoldDB" id="A0A7Y6BSZ3"/>
<dbReference type="Proteomes" id="UP000526125">
    <property type="component" value="Unassembled WGS sequence"/>
</dbReference>
<keyword evidence="1" id="KW-0732">Signal</keyword>
<organism evidence="3 4">
    <name type="scientific">Paenibacillus xylanilyticus</name>
    <dbReference type="NCBI Taxonomy" id="248903"/>
    <lineage>
        <taxon>Bacteria</taxon>
        <taxon>Bacillati</taxon>
        <taxon>Bacillota</taxon>
        <taxon>Bacilli</taxon>
        <taxon>Bacillales</taxon>
        <taxon>Paenibacillaceae</taxon>
        <taxon>Paenibacillus</taxon>
    </lineage>
</organism>
<dbReference type="InterPro" id="IPR015943">
    <property type="entry name" value="WD40/YVTN_repeat-like_dom_sf"/>
</dbReference>
<keyword evidence="4" id="KW-1185">Reference proteome</keyword>
<sequence length="405" mass="43915">MKVTTKKTLSSLVKTSVAAALFLSPASAFYEIGLGHVSAASAVNHTSINLKPFWTKTVGDPNKINTRATLLKNDLYYTVGNTYIAFDALAGKTRWTVQASAVSQTVTDGQSVWFTDAKGQLLKLNAKSGKLQWKVQTQVSPKKGERYSNYSLHLADGVIYVGDEYGLTAYHASNGKVKWKTKSNNHGFNLLQTGDMLVVSTTISGALTTSGLQGIEAKSGKVKWTLTDGNHQDILYSDGQTLYSRDESSGIDAGYAANIDEIRLSNGTVTATRSYVPVDFVEMQSASDVVSDGDYFYIIGRYDDEQKQAVISRFPVDGRSGEEPDKTYTFDAPVVDWSFANRDGVAYISLNNGKQIALDTENGKTLAAVHYKGNPLSTLVGQDVMIIQHGANISGVKVTSPVNRK</sequence>
<evidence type="ECO:0000256" key="1">
    <source>
        <dbReference type="SAM" id="SignalP"/>
    </source>
</evidence>
<dbReference type="EMBL" id="JABMCB010000142">
    <property type="protein sequence ID" value="NUU74372.1"/>
    <property type="molecule type" value="Genomic_DNA"/>
</dbReference>
<dbReference type="PANTHER" id="PTHR34512">
    <property type="entry name" value="CELL SURFACE PROTEIN"/>
    <property type="match status" value="1"/>
</dbReference>
<feature type="signal peptide" evidence="1">
    <location>
        <begin position="1"/>
        <end position="30"/>
    </location>
</feature>
<comment type="caution">
    <text evidence="3">The sequence shown here is derived from an EMBL/GenBank/DDBJ whole genome shotgun (WGS) entry which is preliminary data.</text>
</comment>
<dbReference type="InterPro" id="IPR002372">
    <property type="entry name" value="PQQ_rpt_dom"/>
</dbReference>
<accession>A0A7Y6BSZ3</accession>
<dbReference type="InterPro" id="IPR018391">
    <property type="entry name" value="PQQ_b-propeller_rpt"/>
</dbReference>
<dbReference type="PANTHER" id="PTHR34512:SF30">
    <property type="entry name" value="OUTER MEMBRANE PROTEIN ASSEMBLY FACTOR BAMB"/>
    <property type="match status" value="1"/>
</dbReference>
<name>A0A7Y6BSZ3_9BACL</name>
<evidence type="ECO:0000259" key="2">
    <source>
        <dbReference type="Pfam" id="PF13360"/>
    </source>
</evidence>
<dbReference type="Pfam" id="PF13360">
    <property type="entry name" value="PQQ_2"/>
    <property type="match status" value="2"/>
</dbReference>
<evidence type="ECO:0000313" key="3">
    <source>
        <dbReference type="EMBL" id="NUU74372.1"/>
    </source>
</evidence>
<gene>
    <name evidence="3" type="ORF">HP552_03725</name>
</gene>
<dbReference type="SUPFAM" id="SSF50998">
    <property type="entry name" value="Quinoprotein alcohol dehydrogenase-like"/>
    <property type="match status" value="1"/>
</dbReference>
<evidence type="ECO:0000313" key="4">
    <source>
        <dbReference type="Proteomes" id="UP000526125"/>
    </source>
</evidence>
<dbReference type="InterPro" id="IPR011047">
    <property type="entry name" value="Quinoprotein_ADH-like_sf"/>
</dbReference>
<proteinExistence type="predicted"/>
<feature type="domain" description="Pyrrolo-quinoline quinone repeat" evidence="2">
    <location>
        <begin position="67"/>
        <end position="140"/>
    </location>
</feature>
<dbReference type="SMART" id="SM00564">
    <property type="entry name" value="PQQ"/>
    <property type="match status" value="3"/>
</dbReference>